<organism evidence="2 3">
    <name type="scientific">Crotalaria pallida</name>
    <name type="common">Smooth rattlebox</name>
    <name type="synonym">Crotalaria striata</name>
    <dbReference type="NCBI Taxonomy" id="3830"/>
    <lineage>
        <taxon>Eukaryota</taxon>
        <taxon>Viridiplantae</taxon>
        <taxon>Streptophyta</taxon>
        <taxon>Embryophyta</taxon>
        <taxon>Tracheophyta</taxon>
        <taxon>Spermatophyta</taxon>
        <taxon>Magnoliopsida</taxon>
        <taxon>eudicotyledons</taxon>
        <taxon>Gunneridae</taxon>
        <taxon>Pentapetalae</taxon>
        <taxon>rosids</taxon>
        <taxon>fabids</taxon>
        <taxon>Fabales</taxon>
        <taxon>Fabaceae</taxon>
        <taxon>Papilionoideae</taxon>
        <taxon>50 kb inversion clade</taxon>
        <taxon>genistoids sensu lato</taxon>
        <taxon>core genistoids</taxon>
        <taxon>Crotalarieae</taxon>
        <taxon>Crotalaria</taxon>
    </lineage>
</organism>
<dbReference type="EMBL" id="JAYWIO010000006">
    <property type="protein sequence ID" value="KAK7255112.1"/>
    <property type="molecule type" value="Genomic_DNA"/>
</dbReference>
<comment type="caution">
    <text evidence="2">The sequence shown here is derived from an EMBL/GenBank/DDBJ whole genome shotgun (WGS) entry which is preliminary data.</text>
</comment>
<protein>
    <submittedName>
        <fullName evidence="2">Uncharacterized protein</fullName>
    </submittedName>
</protein>
<evidence type="ECO:0000313" key="2">
    <source>
        <dbReference type="EMBL" id="KAK7255112.1"/>
    </source>
</evidence>
<dbReference type="Proteomes" id="UP001372338">
    <property type="component" value="Unassembled WGS sequence"/>
</dbReference>
<evidence type="ECO:0000256" key="1">
    <source>
        <dbReference type="SAM" id="MobiDB-lite"/>
    </source>
</evidence>
<accession>A0AAN9HV39</accession>
<proteinExistence type="predicted"/>
<keyword evidence="3" id="KW-1185">Reference proteome</keyword>
<name>A0AAN9HV39_CROPI</name>
<reference evidence="2 3" key="1">
    <citation type="submission" date="2024-01" db="EMBL/GenBank/DDBJ databases">
        <title>The genomes of 5 underutilized Papilionoideae crops provide insights into root nodulation and disease resistanc.</title>
        <authorList>
            <person name="Yuan L."/>
        </authorList>
    </citation>
    <scope>NUCLEOTIDE SEQUENCE [LARGE SCALE GENOMIC DNA]</scope>
    <source>
        <strain evidence="2">ZHUSHIDOU_FW_LH</strain>
        <tissue evidence="2">Leaf</tissue>
    </source>
</reference>
<evidence type="ECO:0000313" key="3">
    <source>
        <dbReference type="Proteomes" id="UP001372338"/>
    </source>
</evidence>
<dbReference type="AlphaFoldDB" id="A0AAN9HV39"/>
<feature type="region of interest" description="Disordered" evidence="1">
    <location>
        <begin position="35"/>
        <end position="95"/>
    </location>
</feature>
<gene>
    <name evidence="2" type="ORF">RIF29_28515</name>
</gene>
<sequence>MFNNNLQESASLHKPPSPLPFPHLVSIESIPFPFPPVHHHRHQTPIGSDPPLPTRHQANGDRYQHQANAKLHSTRRRPRKDFGSDPPRSPRHRRSPPKMVFVFIIIKLPPIAKAMQGRVIAPMADLDKGKSVYASRDLPIAGNGSRKRLSTAPAIVLRVVHDAYFHHDSSGSADDLDF</sequence>